<evidence type="ECO:0000313" key="2">
    <source>
        <dbReference type="Proteomes" id="UP001156882"/>
    </source>
</evidence>
<sequence>MSGGNSQNLGLRSFGRGNIVDMPGQQIAPFANGDRRRGVFRVVVEFCADGRGILDMVTDIRMAVDEIKQASIA</sequence>
<protein>
    <submittedName>
        <fullName evidence="1">Uncharacterized protein</fullName>
    </submittedName>
</protein>
<evidence type="ECO:0000313" key="1">
    <source>
        <dbReference type="EMBL" id="GLS22454.1"/>
    </source>
</evidence>
<organism evidence="1 2">
    <name type="scientific">Labrys miyagiensis</name>
    <dbReference type="NCBI Taxonomy" id="346912"/>
    <lineage>
        <taxon>Bacteria</taxon>
        <taxon>Pseudomonadati</taxon>
        <taxon>Pseudomonadota</taxon>
        <taxon>Alphaproteobacteria</taxon>
        <taxon>Hyphomicrobiales</taxon>
        <taxon>Xanthobacteraceae</taxon>
        <taxon>Labrys</taxon>
    </lineage>
</organism>
<keyword evidence="2" id="KW-1185">Reference proteome</keyword>
<dbReference type="Proteomes" id="UP001156882">
    <property type="component" value="Unassembled WGS sequence"/>
</dbReference>
<comment type="caution">
    <text evidence="1">The sequence shown here is derived from an EMBL/GenBank/DDBJ whole genome shotgun (WGS) entry which is preliminary data.</text>
</comment>
<proteinExistence type="predicted"/>
<name>A0ABQ6CUQ5_9HYPH</name>
<accession>A0ABQ6CUQ5</accession>
<reference evidence="2" key="1">
    <citation type="journal article" date="2019" name="Int. J. Syst. Evol. Microbiol.">
        <title>The Global Catalogue of Microorganisms (GCM) 10K type strain sequencing project: providing services to taxonomists for standard genome sequencing and annotation.</title>
        <authorList>
            <consortium name="The Broad Institute Genomics Platform"/>
            <consortium name="The Broad Institute Genome Sequencing Center for Infectious Disease"/>
            <person name="Wu L."/>
            <person name="Ma J."/>
        </authorList>
    </citation>
    <scope>NUCLEOTIDE SEQUENCE [LARGE SCALE GENOMIC DNA]</scope>
    <source>
        <strain evidence="2">NBRC 101365</strain>
    </source>
</reference>
<dbReference type="EMBL" id="BSPC01000063">
    <property type="protein sequence ID" value="GLS22454.1"/>
    <property type="molecule type" value="Genomic_DNA"/>
</dbReference>
<gene>
    <name evidence="1" type="ORF">GCM10007874_54720</name>
</gene>